<reference evidence="1 2" key="1">
    <citation type="submission" date="2016-04" db="EMBL/GenBank/DDBJ databases">
        <title>Complete genome sequence of natural rubber-degrading, novel Gram-negative bacterium, Rhizobacter gummiphilus strain NS21.</title>
        <authorList>
            <person name="Tabata M."/>
            <person name="Kasai D."/>
            <person name="Fukuda M."/>
        </authorList>
    </citation>
    <scope>NUCLEOTIDE SEQUENCE [LARGE SCALE GENOMIC DNA]</scope>
    <source>
        <strain evidence="1 2">NS21</strain>
    </source>
</reference>
<protein>
    <submittedName>
        <fullName evidence="1">Uncharacterized protein</fullName>
    </submittedName>
</protein>
<gene>
    <name evidence="1" type="ORF">A4W93_02290</name>
</gene>
<evidence type="ECO:0000313" key="1">
    <source>
        <dbReference type="EMBL" id="ARN18845.1"/>
    </source>
</evidence>
<keyword evidence="2" id="KW-1185">Reference proteome</keyword>
<evidence type="ECO:0000313" key="2">
    <source>
        <dbReference type="Proteomes" id="UP000193427"/>
    </source>
</evidence>
<dbReference type="RefSeq" id="WP_085749088.1">
    <property type="nucleotide sequence ID" value="NZ_BSPR01000012.1"/>
</dbReference>
<dbReference type="AlphaFoldDB" id="A0A1W6L3H8"/>
<dbReference type="KEGG" id="rgu:A4W93_02290"/>
<dbReference type="Proteomes" id="UP000193427">
    <property type="component" value="Chromosome"/>
</dbReference>
<dbReference type="STRING" id="946333.A4W93_02290"/>
<dbReference type="EMBL" id="CP015118">
    <property type="protein sequence ID" value="ARN18845.1"/>
    <property type="molecule type" value="Genomic_DNA"/>
</dbReference>
<proteinExistence type="predicted"/>
<sequence>MTNRLVVVSALVLGALGAQPLLAQTAASSPTRAEVKAQVPPPSERMKDQNISGERMPTADQLPPKPKKKTRAEKKAEKAAKAASAPAK</sequence>
<organism evidence="1 2">
    <name type="scientific">Piscinibacter gummiphilus</name>
    <dbReference type="NCBI Taxonomy" id="946333"/>
    <lineage>
        <taxon>Bacteria</taxon>
        <taxon>Pseudomonadati</taxon>
        <taxon>Pseudomonadota</taxon>
        <taxon>Betaproteobacteria</taxon>
        <taxon>Burkholderiales</taxon>
        <taxon>Sphaerotilaceae</taxon>
        <taxon>Piscinibacter</taxon>
    </lineage>
</organism>
<name>A0A1W6L3H8_9BURK</name>
<accession>A0A1W6L3H8</accession>